<keyword evidence="8 12" id="KW-0175">Coiled coil</keyword>
<dbReference type="RefSeq" id="XP_003672353.1">
    <property type="nucleotide sequence ID" value="XM_003672305.1"/>
</dbReference>
<dbReference type="InterPro" id="IPR036277">
    <property type="entry name" value="SMC_hinge_sf"/>
</dbReference>
<dbReference type="HOGENOM" id="CLU_009063_0_0_1"/>
<evidence type="ECO:0000256" key="2">
    <source>
        <dbReference type="ARBA" id="ARBA00004286"/>
    </source>
</evidence>
<dbReference type="GO" id="GO:1990683">
    <property type="term" value="P:DNA double-strand break attachment to nuclear envelope"/>
    <property type="evidence" value="ECO:0007669"/>
    <property type="project" value="EnsemblFungi"/>
</dbReference>
<evidence type="ECO:0000313" key="16">
    <source>
        <dbReference type="Proteomes" id="UP000000689"/>
    </source>
</evidence>
<evidence type="ECO:0000256" key="7">
    <source>
        <dbReference type="ARBA" id="ARBA00022840"/>
    </source>
</evidence>
<dbReference type="GO" id="GO:0035861">
    <property type="term" value="C:site of double-strand break"/>
    <property type="evidence" value="ECO:0007669"/>
    <property type="project" value="EnsemblFungi"/>
</dbReference>
<evidence type="ECO:0000256" key="10">
    <source>
        <dbReference type="ARBA" id="ARBA00023204"/>
    </source>
</evidence>
<dbReference type="SUPFAM" id="SSF52540">
    <property type="entry name" value="P-loop containing nucleoside triphosphate hydrolases"/>
    <property type="match status" value="2"/>
</dbReference>
<feature type="region of interest" description="Disordered" evidence="13">
    <location>
        <begin position="47"/>
        <end position="68"/>
    </location>
</feature>
<keyword evidence="7" id="KW-0067">ATP-binding</keyword>
<dbReference type="KEGG" id="ndi:NDAI_0J02180"/>
<dbReference type="GeneID" id="11494448"/>
<evidence type="ECO:0000313" key="15">
    <source>
        <dbReference type="EMBL" id="CCD27110.1"/>
    </source>
</evidence>
<dbReference type="EMBL" id="HE580276">
    <property type="protein sequence ID" value="CCD27110.1"/>
    <property type="molecule type" value="Genomic_DNA"/>
</dbReference>
<dbReference type="InterPro" id="IPR027417">
    <property type="entry name" value="P-loop_NTPase"/>
</dbReference>
<keyword evidence="9" id="KW-0233">DNA recombination</keyword>
<dbReference type="GO" id="GO:0003684">
    <property type="term" value="F:damaged DNA binding"/>
    <property type="evidence" value="ECO:0007669"/>
    <property type="project" value="EnsemblFungi"/>
</dbReference>
<evidence type="ECO:0000256" key="5">
    <source>
        <dbReference type="ARBA" id="ARBA00022741"/>
    </source>
</evidence>
<dbReference type="GO" id="GO:0051276">
    <property type="term" value="P:chromosome organization"/>
    <property type="evidence" value="ECO:0007669"/>
    <property type="project" value="InterPro"/>
</dbReference>
<dbReference type="PANTHER" id="PTHR19306">
    <property type="entry name" value="STRUCTURAL MAINTENANCE OF CHROMOSOMES 5,6 SMC5, SMC6"/>
    <property type="match status" value="1"/>
</dbReference>
<dbReference type="GO" id="GO:0051304">
    <property type="term" value="P:chromosome separation"/>
    <property type="evidence" value="ECO:0007669"/>
    <property type="project" value="EnsemblFungi"/>
</dbReference>
<evidence type="ECO:0000256" key="13">
    <source>
        <dbReference type="SAM" id="MobiDB-lite"/>
    </source>
</evidence>
<evidence type="ECO:0000256" key="3">
    <source>
        <dbReference type="ARBA" id="ARBA00006793"/>
    </source>
</evidence>
<feature type="coiled-coil region" evidence="12">
    <location>
        <begin position="271"/>
        <end position="337"/>
    </location>
</feature>
<dbReference type="OrthoDB" id="10265785at2759"/>
<evidence type="ECO:0000256" key="11">
    <source>
        <dbReference type="ARBA" id="ARBA00023242"/>
    </source>
</evidence>
<dbReference type="GO" id="GO:0005524">
    <property type="term" value="F:ATP binding"/>
    <property type="evidence" value="ECO:0007669"/>
    <property type="project" value="UniProtKB-KW"/>
</dbReference>
<dbReference type="OMA" id="FMCHRSL"/>
<keyword evidence="4" id="KW-0158">Chromosome</keyword>
<comment type="subcellular location">
    <subcellularLocation>
        <location evidence="2">Chromosome</location>
    </subcellularLocation>
    <subcellularLocation>
        <location evidence="1">Nucleus</location>
    </subcellularLocation>
</comment>
<keyword evidence="10" id="KW-0234">DNA repair</keyword>
<dbReference type="AlphaFoldDB" id="G0WH32"/>
<evidence type="ECO:0000259" key="14">
    <source>
        <dbReference type="Pfam" id="PF02463"/>
    </source>
</evidence>
<feature type="coiled-coil region" evidence="12">
    <location>
        <begin position="768"/>
        <end position="858"/>
    </location>
</feature>
<dbReference type="PANTHER" id="PTHR19306:SF6">
    <property type="entry name" value="STRUCTURAL MAINTENANCE OF CHROMOSOMES PROTEIN 6"/>
    <property type="match status" value="1"/>
</dbReference>
<proteinExistence type="inferred from homology"/>
<evidence type="ECO:0000256" key="6">
    <source>
        <dbReference type="ARBA" id="ARBA00022763"/>
    </source>
</evidence>
<evidence type="ECO:0000256" key="8">
    <source>
        <dbReference type="ARBA" id="ARBA00023054"/>
    </source>
</evidence>
<keyword evidence="11" id="KW-0539">Nucleus</keyword>
<dbReference type="GO" id="GO:0003697">
    <property type="term" value="F:single-stranded DNA binding"/>
    <property type="evidence" value="ECO:0007669"/>
    <property type="project" value="TreeGrafter"/>
</dbReference>
<keyword evidence="5" id="KW-0547">Nucleotide-binding</keyword>
<feature type="domain" description="RecF/RecN/SMC N-terminal" evidence="14">
    <location>
        <begin position="75"/>
        <end position="1076"/>
    </location>
</feature>
<dbReference type="GO" id="GO:0071139">
    <property type="term" value="P:resolution of DNA recombination intermediates"/>
    <property type="evidence" value="ECO:0007669"/>
    <property type="project" value="EnsemblFungi"/>
</dbReference>
<keyword evidence="6" id="KW-0227">DNA damage</keyword>
<sequence length="1108" mass="126587">MTDMVSPSKRSVEEVDNDLLALAAEQNHVHNEQQKKKRRRQYAPMTQYNTNSAATQSASVNSDSNSRKDDLPCGYIKKVILRNFMCHEHFELDLGPRLNFIVGNNGSGKSAVLTAITIGLGAKASDTNRGNAMKDLIREGCYSAKVTLVLDNSHAGPYNHGTFGDEIIIERTLRMESAPTYSLRTENGKEVSNKKKDVQTVVDFFCVPVSNPMCFLSQDAARSFLTASTSHDKYNHFMKGTLLQEIRDSLNNAQDIQADVVQNMAFHYDNIAILKNEYEESKKLLRELNQTSNLAQRKRLLQGKSLWIDVDKNHEIYSKLENEVTLNEKKITETMEKIKMRKAKIDRYTADQKSVEEETASKVVLVGEKDEAHQAVRDQLRAVRSEFDKEKENQKEAENGISECKRRIETLNRTIEHLEQELEKQMGGDRGKMKEELAQLQAENEQLRDKVENISNELLEMQDKERTIAAERQQDLRTIEHNIQSKRNELQKIAQGNNSFLTNFDQNMDRLLLQIKQRSGEFSSIPLGPLGSFVSVKAGFEKWSRSIQSAISGTLGSFVVSNQKDASILRNMIKNCGIKANIPIITYKLKHFDYSQGKAQTNYPTISDALEYSNPSVEFVFVDHNRIEKVILIEDKDEARSILKSKPHNVSMALSFRDQSSGFQLIGGSRLDTVYYQPKMKLKVGSSSDDGASYIKDLITQETEELQNTRDRYERQINQIRSEYSGMEKISREQKAQMQRNRSRINKLKINVGKAVDTGILTTKINERKSQEQAIIGYEAAINELEIKIREIAATAEPLKEHYDKTKNEFNELQATLGQLRDDYNTYSAKIEACKDDIKHYEDKKLSYEKTIEHLNSNIIATRDGIQKITDSANELCTREQLEGMDLPEDQQAIKNELGRISQQIQRAEKNIGFSHDKVVDLFEKSRDKYKDAEKKFGSVDRALRQLQHSIEVRSQNYTNIQNNTCLEADLDFRASLKVRKFTGNLTFQIAERKLDMLILTANDEKARNVDTLSGGEKSFSQLALLLATWKPMRSRIIALDEFDVFMDQVNRRIGTTLVVKKLKDLLRTQTIIITPQDIGKIANVDSEGVNIHRMRDPQRQNNSNFYV</sequence>
<dbReference type="STRING" id="1071378.G0WH32"/>
<dbReference type="Gene3D" id="3.40.50.300">
    <property type="entry name" value="P-loop containing nucleotide triphosphate hydrolases"/>
    <property type="match status" value="2"/>
</dbReference>
<evidence type="ECO:0000256" key="12">
    <source>
        <dbReference type="SAM" id="Coils"/>
    </source>
</evidence>
<dbReference type="GO" id="GO:0000724">
    <property type="term" value="P:double-strand break repair via homologous recombination"/>
    <property type="evidence" value="ECO:0007669"/>
    <property type="project" value="EnsemblFungi"/>
</dbReference>
<dbReference type="Proteomes" id="UP000000689">
    <property type="component" value="Chromosome 10"/>
</dbReference>
<dbReference type="GO" id="GO:0005634">
    <property type="term" value="C:nucleus"/>
    <property type="evidence" value="ECO:0007669"/>
    <property type="project" value="UniProtKB-SubCell"/>
</dbReference>
<dbReference type="Pfam" id="PF02463">
    <property type="entry name" value="SMC_N"/>
    <property type="match status" value="1"/>
</dbReference>
<accession>G0WH32</accession>
<feature type="coiled-coil region" evidence="12">
    <location>
        <begin position="696"/>
        <end position="730"/>
    </location>
</feature>
<feature type="compositionally biased region" description="Polar residues" evidence="13">
    <location>
        <begin position="47"/>
        <end position="64"/>
    </location>
</feature>
<dbReference type="InterPro" id="IPR003395">
    <property type="entry name" value="RecF/RecN/SMC_N"/>
</dbReference>
<organism evidence="15 16">
    <name type="scientific">Naumovozyma dairenensis (strain ATCC 10597 / BCRC 20456 / CBS 421 / NBRC 0211 / NRRL Y-12639)</name>
    <name type="common">Saccharomyces dairenensis</name>
    <dbReference type="NCBI Taxonomy" id="1071378"/>
    <lineage>
        <taxon>Eukaryota</taxon>
        <taxon>Fungi</taxon>
        <taxon>Dikarya</taxon>
        <taxon>Ascomycota</taxon>
        <taxon>Saccharomycotina</taxon>
        <taxon>Saccharomycetes</taxon>
        <taxon>Saccharomycetales</taxon>
        <taxon>Saccharomycetaceae</taxon>
        <taxon>Naumovozyma</taxon>
    </lineage>
</organism>
<evidence type="ECO:0000256" key="4">
    <source>
        <dbReference type="ARBA" id="ARBA00022454"/>
    </source>
</evidence>
<feature type="coiled-coil region" evidence="12">
    <location>
        <begin position="373"/>
        <end position="489"/>
    </location>
</feature>
<dbReference type="eggNOG" id="KOG0250">
    <property type="taxonomic scope" value="Eukaryota"/>
</dbReference>
<dbReference type="Gene3D" id="1.10.287.1490">
    <property type="match status" value="1"/>
</dbReference>
<evidence type="ECO:0000256" key="9">
    <source>
        <dbReference type="ARBA" id="ARBA00023172"/>
    </source>
</evidence>
<comment type="similarity">
    <text evidence="3">Belongs to the SMC family. SMC6 subfamily.</text>
</comment>
<name>G0WH32_NAUDC</name>
<evidence type="ECO:0000256" key="1">
    <source>
        <dbReference type="ARBA" id="ARBA00004123"/>
    </source>
</evidence>
<dbReference type="GO" id="GO:0030915">
    <property type="term" value="C:Smc5-Smc6 complex"/>
    <property type="evidence" value="ECO:0007669"/>
    <property type="project" value="EnsemblFungi"/>
</dbReference>
<reference evidence="15 16" key="1">
    <citation type="journal article" date="2011" name="Proc. Natl. Acad. Sci. U.S.A.">
        <title>Evolutionary erosion of yeast sex chromosomes by mating-type switching accidents.</title>
        <authorList>
            <person name="Gordon J.L."/>
            <person name="Armisen D."/>
            <person name="Proux-Wera E."/>
            <person name="Oheigeartaigh S.S."/>
            <person name="Byrne K.P."/>
            <person name="Wolfe K.H."/>
        </authorList>
    </citation>
    <scope>NUCLEOTIDE SEQUENCE [LARGE SCALE GENOMIC DNA]</scope>
    <source>
        <strain evidence="16">ATCC 10597 / BCRC 20456 / CBS 421 / NBRC 0211 / NRRL Y-12639</strain>
    </source>
</reference>
<protein>
    <recommendedName>
        <fullName evidence="14">RecF/RecN/SMC N-terminal domain-containing protein</fullName>
    </recommendedName>
</protein>
<gene>
    <name evidence="15" type="primary">NDAI0J02180</name>
    <name evidence="15" type="ordered locus">NDAI_0J02180</name>
</gene>
<dbReference type="GO" id="GO:0019789">
    <property type="term" value="F:SUMO transferase activity"/>
    <property type="evidence" value="ECO:0007669"/>
    <property type="project" value="EnsemblFungi"/>
</dbReference>
<feature type="region of interest" description="Disordered" evidence="13">
    <location>
        <begin position="23"/>
        <end position="42"/>
    </location>
</feature>
<dbReference type="SUPFAM" id="SSF75553">
    <property type="entry name" value="Smc hinge domain"/>
    <property type="match status" value="1"/>
</dbReference>
<keyword evidence="16" id="KW-1185">Reference proteome</keyword>